<evidence type="ECO:0000313" key="8">
    <source>
        <dbReference type="EMBL" id="WAW14022.1"/>
    </source>
</evidence>
<evidence type="ECO:0000256" key="1">
    <source>
        <dbReference type="ARBA" id="ARBA00022490"/>
    </source>
</evidence>
<dbReference type="PANTHER" id="PTHR43864:SF1">
    <property type="entry name" value="XANTHINE PHOSPHORIBOSYLTRANSFERASE"/>
    <property type="match status" value="1"/>
</dbReference>
<evidence type="ECO:0000256" key="6">
    <source>
        <dbReference type="NCBIfam" id="TIGR01744"/>
    </source>
</evidence>
<feature type="binding site" evidence="5">
    <location>
        <begin position="129"/>
        <end position="133"/>
    </location>
    <ligand>
        <name>5-phospho-alpha-D-ribose 1-diphosphate</name>
        <dbReference type="ChEBI" id="CHEBI:58017"/>
    </ligand>
</feature>
<keyword evidence="1 5" id="KW-0963">Cytoplasm</keyword>
<dbReference type="CDD" id="cd06223">
    <property type="entry name" value="PRTases_typeI"/>
    <property type="match status" value="1"/>
</dbReference>
<comment type="subunit">
    <text evidence="5">Homodimer.</text>
</comment>
<dbReference type="InterPro" id="IPR050118">
    <property type="entry name" value="Pur/Pyrimidine_PRTase"/>
</dbReference>
<gene>
    <name evidence="5" type="primary">xpt</name>
    <name evidence="8" type="ORF">O0R46_05295</name>
</gene>
<dbReference type="EMBL" id="CP114052">
    <property type="protein sequence ID" value="WAW14022.1"/>
    <property type="molecule type" value="Genomic_DNA"/>
</dbReference>
<dbReference type="GO" id="GO:0000310">
    <property type="term" value="F:xanthine phosphoribosyltransferase activity"/>
    <property type="evidence" value="ECO:0007669"/>
    <property type="project" value="UniProtKB-EC"/>
</dbReference>
<name>A0ABY7JL29_9FIRM</name>
<dbReference type="Pfam" id="PF00156">
    <property type="entry name" value="Pribosyltran"/>
    <property type="match status" value="1"/>
</dbReference>
<dbReference type="Proteomes" id="UP001164187">
    <property type="component" value="Chromosome"/>
</dbReference>
<reference evidence="8" key="1">
    <citation type="submission" date="2022-12" db="EMBL/GenBank/DDBJ databases">
        <title>Peptostreptococcus.</title>
        <authorList>
            <person name="Lee S.H."/>
        </authorList>
    </citation>
    <scope>NUCLEOTIDE SEQUENCE</scope>
    <source>
        <strain evidence="8">CBA3647</strain>
    </source>
</reference>
<organism evidence="8 9">
    <name type="scientific">Peptostreptococcus equinus</name>
    <dbReference type="NCBI Taxonomy" id="3003601"/>
    <lineage>
        <taxon>Bacteria</taxon>
        <taxon>Bacillati</taxon>
        <taxon>Bacillota</taxon>
        <taxon>Clostridia</taxon>
        <taxon>Peptostreptococcales</taxon>
        <taxon>Peptostreptococcaceae</taxon>
        <taxon>Peptostreptococcus</taxon>
    </lineage>
</organism>
<dbReference type="InterPro" id="IPR029057">
    <property type="entry name" value="PRTase-like"/>
</dbReference>
<protein>
    <recommendedName>
        <fullName evidence="5 6">Xanthine phosphoribosyltransferase</fullName>
        <shortName evidence="5">XPRTase</shortName>
        <ecNumber evidence="5 6">2.4.2.22</ecNumber>
    </recommendedName>
</protein>
<keyword evidence="2 5" id="KW-0328">Glycosyltransferase</keyword>
<keyword evidence="9" id="KW-1185">Reference proteome</keyword>
<keyword evidence="3 5" id="KW-0808">Transferase</keyword>
<dbReference type="NCBIfam" id="TIGR01744">
    <property type="entry name" value="XPRTase"/>
    <property type="match status" value="1"/>
</dbReference>
<sequence length="190" mass="21610">MEVLKNRILIDGTVNQNNILKVDNFLNHQIDVGLLNQIGLEFKKRFSDINVDKIITIESSGIAIATITAQYFDNIPVIFAKKTKSRNLDEALYHTKVYSSSKNQDYDLMISKRYLKKGDKVIIIDDFLAKGSSVMGLMNIIKEAQVELIGVGIVIEKSYEYASMKLKEQDIRVESLACIESLENKTIRFK</sequence>
<comment type="pathway">
    <text evidence="5">Purine metabolism; XMP biosynthesis via salvage pathway; XMP from xanthine: step 1/1.</text>
</comment>
<feature type="binding site" evidence="5">
    <location>
        <position position="157"/>
    </location>
    <ligand>
        <name>xanthine</name>
        <dbReference type="ChEBI" id="CHEBI:17712"/>
    </ligand>
</feature>
<dbReference type="SUPFAM" id="SSF53271">
    <property type="entry name" value="PRTase-like"/>
    <property type="match status" value="1"/>
</dbReference>
<comment type="similarity">
    <text evidence="5">Belongs to the purine/pyrimidine phosphoribosyltransferase family. Xpt subfamily.</text>
</comment>
<evidence type="ECO:0000256" key="5">
    <source>
        <dbReference type="HAMAP-Rule" id="MF_01184"/>
    </source>
</evidence>
<comment type="function">
    <text evidence="5">Converts the preformed base xanthine, a product of nucleic acid breakdown, to xanthosine 5'-monophosphate (XMP), so it can be reused for RNA or DNA synthesis.</text>
</comment>
<feature type="binding site" evidence="5">
    <location>
        <position position="27"/>
    </location>
    <ligand>
        <name>xanthine</name>
        <dbReference type="ChEBI" id="CHEBI:17712"/>
    </ligand>
</feature>
<comment type="subcellular location">
    <subcellularLocation>
        <location evidence="5">Cytoplasm</location>
    </subcellularLocation>
</comment>
<dbReference type="InterPro" id="IPR000836">
    <property type="entry name" value="PRTase_dom"/>
</dbReference>
<feature type="binding site" evidence="5">
    <location>
        <position position="20"/>
    </location>
    <ligand>
        <name>xanthine</name>
        <dbReference type="ChEBI" id="CHEBI:17712"/>
    </ligand>
</feature>
<dbReference type="Gene3D" id="3.40.50.2020">
    <property type="match status" value="1"/>
</dbReference>
<accession>A0ABY7JL29</accession>
<evidence type="ECO:0000256" key="3">
    <source>
        <dbReference type="ARBA" id="ARBA00022679"/>
    </source>
</evidence>
<proteinExistence type="inferred from homology"/>
<evidence type="ECO:0000256" key="2">
    <source>
        <dbReference type="ARBA" id="ARBA00022676"/>
    </source>
</evidence>
<keyword evidence="4 5" id="KW-0660">Purine salvage</keyword>
<dbReference type="EC" id="2.4.2.22" evidence="5 6"/>
<evidence type="ECO:0000313" key="9">
    <source>
        <dbReference type="Proteomes" id="UP001164187"/>
    </source>
</evidence>
<feature type="domain" description="Phosphoribosyltransferase" evidence="7">
    <location>
        <begin position="42"/>
        <end position="158"/>
    </location>
</feature>
<evidence type="ECO:0000256" key="4">
    <source>
        <dbReference type="ARBA" id="ARBA00022726"/>
    </source>
</evidence>
<dbReference type="HAMAP" id="MF_01184">
    <property type="entry name" value="XPRTase"/>
    <property type="match status" value="1"/>
</dbReference>
<dbReference type="InterPro" id="IPR010079">
    <property type="entry name" value="Xanthine_PRibTrfase"/>
</dbReference>
<comment type="catalytic activity">
    <reaction evidence="5">
        <text>XMP + diphosphate = xanthine + 5-phospho-alpha-D-ribose 1-diphosphate</text>
        <dbReference type="Rhea" id="RHEA:10800"/>
        <dbReference type="ChEBI" id="CHEBI:17712"/>
        <dbReference type="ChEBI" id="CHEBI:33019"/>
        <dbReference type="ChEBI" id="CHEBI:57464"/>
        <dbReference type="ChEBI" id="CHEBI:58017"/>
        <dbReference type="EC" id="2.4.2.22"/>
    </reaction>
</comment>
<dbReference type="PANTHER" id="PTHR43864">
    <property type="entry name" value="HYPOXANTHINE/GUANINE PHOSPHORIBOSYLTRANSFERASE"/>
    <property type="match status" value="1"/>
</dbReference>
<dbReference type="NCBIfam" id="NF006671">
    <property type="entry name" value="PRK09219.1"/>
    <property type="match status" value="1"/>
</dbReference>
<evidence type="ECO:0000259" key="7">
    <source>
        <dbReference type="Pfam" id="PF00156"/>
    </source>
</evidence>
<dbReference type="RefSeq" id="WP_269310684.1">
    <property type="nucleotide sequence ID" value="NZ_CP114052.1"/>
</dbReference>